<dbReference type="InterPro" id="IPR007627">
    <property type="entry name" value="RNA_pol_sigma70_r2"/>
</dbReference>
<dbReference type="Gene3D" id="1.10.10.10">
    <property type="entry name" value="Winged helix-like DNA-binding domain superfamily/Winged helix DNA-binding domain"/>
    <property type="match status" value="1"/>
</dbReference>
<sequence length="171" mass="19772">MPDADREFVHQLTEAQGSLLGYLASLLGNLHDARDVLQATNLALWEKRTEFITEAKFGPWARRFAYYEALALIRDRRRDKHVFDDDLVEQLARDSFDQGEEDERQLALRDCLTQLHEDQRKLIQQRYSDGGSIRQLMQSSGKKESAVKVRLMRIRHALLLCIEAKMEAGNA</sequence>
<dbReference type="Proteomes" id="UP001158067">
    <property type="component" value="Unassembled WGS sequence"/>
</dbReference>
<dbReference type="NCBIfam" id="TIGR02937">
    <property type="entry name" value="sigma70-ECF"/>
    <property type="match status" value="1"/>
</dbReference>
<dbReference type="InterPro" id="IPR039425">
    <property type="entry name" value="RNA_pol_sigma-70-like"/>
</dbReference>
<keyword evidence="7" id="KW-1185">Reference proteome</keyword>
<dbReference type="SUPFAM" id="SSF88946">
    <property type="entry name" value="Sigma2 domain of RNA polymerase sigma factors"/>
    <property type="match status" value="1"/>
</dbReference>
<dbReference type="PANTHER" id="PTHR43133:SF51">
    <property type="entry name" value="RNA POLYMERASE SIGMA FACTOR"/>
    <property type="match status" value="1"/>
</dbReference>
<dbReference type="PANTHER" id="PTHR43133">
    <property type="entry name" value="RNA POLYMERASE ECF-TYPE SIGMA FACTO"/>
    <property type="match status" value="1"/>
</dbReference>
<evidence type="ECO:0000313" key="6">
    <source>
        <dbReference type="EMBL" id="SMP46689.1"/>
    </source>
</evidence>
<keyword evidence="2" id="KW-0805">Transcription regulation</keyword>
<dbReference type="RefSeq" id="WP_283431496.1">
    <property type="nucleotide sequence ID" value="NZ_FXUG01000002.1"/>
</dbReference>
<reference evidence="6 7" key="1">
    <citation type="submission" date="2017-05" db="EMBL/GenBank/DDBJ databases">
        <authorList>
            <person name="Varghese N."/>
            <person name="Submissions S."/>
        </authorList>
    </citation>
    <scope>NUCLEOTIDE SEQUENCE [LARGE SCALE GENOMIC DNA]</scope>
    <source>
        <strain evidence="6 7">DSM 25457</strain>
    </source>
</reference>
<keyword evidence="3" id="KW-0731">Sigma factor</keyword>
<evidence type="ECO:0000259" key="5">
    <source>
        <dbReference type="Pfam" id="PF04542"/>
    </source>
</evidence>
<gene>
    <name evidence="6" type="ORF">SAMN06265222_102160</name>
</gene>
<comment type="similarity">
    <text evidence="1">Belongs to the sigma-70 factor family. ECF subfamily.</text>
</comment>
<proteinExistence type="inferred from homology"/>
<dbReference type="InterPro" id="IPR013325">
    <property type="entry name" value="RNA_pol_sigma_r2"/>
</dbReference>
<evidence type="ECO:0000256" key="3">
    <source>
        <dbReference type="ARBA" id="ARBA00023082"/>
    </source>
</evidence>
<evidence type="ECO:0000256" key="4">
    <source>
        <dbReference type="ARBA" id="ARBA00023163"/>
    </source>
</evidence>
<dbReference type="EMBL" id="FXUG01000002">
    <property type="protein sequence ID" value="SMP46689.1"/>
    <property type="molecule type" value="Genomic_DNA"/>
</dbReference>
<dbReference type="Gene3D" id="1.10.1740.10">
    <property type="match status" value="1"/>
</dbReference>
<organism evidence="6 7">
    <name type="scientific">Neorhodopirellula lusitana</name>
    <dbReference type="NCBI Taxonomy" id="445327"/>
    <lineage>
        <taxon>Bacteria</taxon>
        <taxon>Pseudomonadati</taxon>
        <taxon>Planctomycetota</taxon>
        <taxon>Planctomycetia</taxon>
        <taxon>Pirellulales</taxon>
        <taxon>Pirellulaceae</taxon>
        <taxon>Neorhodopirellula</taxon>
    </lineage>
</organism>
<keyword evidence="4" id="KW-0804">Transcription</keyword>
<dbReference type="SUPFAM" id="SSF88659">
    <property type="entry name" value="Sigma3 and sigma4 domains of RNA polymerase sigma factors"/>
    <property type="match status" value="1"/>
</dbReference>
<comment type="caution">
    <text evidence="6">The sequence shown here is derived from an EMBL/GenBank/DDBJ whole genome shotgun (WGS) entry which is preliminary data.</text>
</comment>
<protein>
    <submittedName>
        <fullName evidence="6">RNA polymerase sigma-70 factor, ECF subfamily</fullName>
    </submittedName>
</protein>
<dbReference type="Pfam" id="PF04542">
    <property type="entry name" value="Sigma70_r2"/>
    <property type="match status" value="1"/>
</dbReference>
<dbReference type="InterPro" id="IPR014331">
    <property type="entry name" value="RNA_pol_sigma70_ECF_RHOBA"/>
</dbReference>
<evidence type="ECO:0000313" key="7">
    <source>
        <dbReference type="Proteomes" id="UP001158067"/>
    </source>
</evidence>
<feature type="domain" description="RNA polymerase sigma-70 region 2" evidence="5">
    <location>
        <begin position="16"/>
        <end position="78"/>
    </location>
</feature>
<dbReference type="InterPro" id="IPR036388">
    <property type="entry name" value="WH-like_DNA-bd_sf"/>
</dbReference>
<accession>A0ABY1PTA4</accession>
<dbReference type="NCBIfam" id="TIGR02989">
    <property type="entry name" value="Sig-70_gvs1"/>
    <property type="match status" value="1"/>
</dbReference>
<evidence type="ECO:0000256" key="1">
    <source>
        <dbReference type="ARBA" id="ARBA00010641"/>
    </source>
</evidence>
<dbReference type="InterPro" id="IPR014284">
    <property type="entry name" value="RNA_pol_sigma-70_dom"/>
</dbReference>
<name>A0ABY1PTA4_9BACT</name>
<evidence type="ECO:0000256" key="2">
    <source>
        <dbReference type="ARBA" id="ARBA00023015"/>
    </source>
</evidence>
<dbReference type="InterPro" id="IPR013324">
    <property type="entry name" value="RNA_pol_sigma_r3/r4-like"/>
</dbReference>